<dbReference type="EMBL" id="QJJU01000001">
    <property type="protein sequence ID" value="PXX13198.1"/>
    <property type="molecule type" value="Genomic_DNA"/>
</dbReference>
<gene>
    <name evidence="4" type="ORF">C8E89_101347</name>
</gene>
<evidence type="ECO:0000313" key="5">
    <source>
        <dbReference type="Proteomes" id="UP000247781"/>
    </source>
</evidence>
<dbReference type="SMART" id="SM00014">
    <property type="entry name" value="acidPPc"/>
    <property type="match status" value="1"/>
</dbReference>
<dbReference type="Pfam" id="PF01569">
    <property type="entry name" value="PAP2"/>
    <property type="match status" value="1"/>
</dbReference>
<keyword evidence="2" id="KW-1133">Transmembrane helix</keyword>
<feature type="region of interest" description="Disordered" evidence="1">
    <location>
        <begin position="213"/>
        <end position="235"/>
    </location>
</feature>
<feature type="domain" description="Phosphatidic acid phosphatase type 2/haloperoxidase" evidence="3">
    <location>
        <begin position="96"/>
        <end position="204"/>
    </location>
</feature>
<organism evidence="4 5">
    <name type="scientific">Mycolicibacterium moriokaense</name>
    <dbReference type="NCBI Taxonomy" id="39691"/>
    <lineage>
        <taxon>Bacteria</taxon>
        <taxon>Bacillati</taxon>
        <taxon>Actinomycetota</taxon>
        <taxon>Actinomycetes</taxon>
        <taxon>Mycobacteriales</taxon>
        <taxon>Mycobacteriaceae</taxon>
        <taxon>Mycolicibacterium</taxon>
    </lineage>
</organism>
<evidence type="ECO:0000313" key="4">
    <source>
        <dbReference type="EMBL" id="PXX13198.1"/>
    </source>
</evidence>
<dbReference type="Gene3D" id="1.20.144.10">
    <property type="entry name" value="Phosphatidic acid phosphatase type 2/haloperoxidase"/>
    <property type="match status" value="1"/>
</dbReference>
<accession>A0A318HNE8</accession>
<reference evidence="4 5" key="2">
    <citation type="submission" date="2018-06" db="EMBL/GenBank/DDBJ databases">
        <title>Sequencing of bacterial isolates from soil warming experiment in Harvard Forest, Massachusetts, USA.</title>
        <authorList>
            <person name="Deangelis K.PhD."/>
        </authorList>
    </citation>
    <scope>NUCLEOTIDE SEQUENCE [LARGE SCALE GENOMIC DNA]</scope>
    <source>
        <strain evidence="4 5">GAS496</strain>
    </source>
</reference>
<evidence type="ECO:0000256" key="2">
    <source>
        <dbReference type="SAM" id="Phobius"/>
    </source>
</evidence>
<dbReference type="AlphaFoldDB" id="A0A318HNE8"/>
<feature type="compositionally biased region" description="Basic and acidic residues" evidence="1">
    <location>
        <begin position="223"/>
        <end position="235"/>
    </location>
</feature>
<sequence>MSARPSARPFWLRSLLCLTASACFFALLVAVAYKIREGGDAIWFDHAIAQHVHPHVGPRRTKLALTLTQIGSPIFIIPATLAAALISSIVRRSIWTGIVVTVTVGLVGLASTVGKQVITAAHPQSGPHIQVALAHTFPSGHVAAALSLMGIVAIALGAKPRHLIVWLGIAAVTAIVAATRIYLGVHWFSDTLGGVFLGCSAVFFGAALLPNQNGPRSSPRTRLRGDAEPGRQSHP</sequence>
<proteinExistence type="predicted"/>
<keyword evidence="5" id="KW-1185">Reference proteome</keyword>
<reference evidence="5" key="1">
    <citation type="submission" date="2018-05" db="EMBL/GenBank/DDBJ databases">
        <authorList>
            <person name="Deangelis K."/>
            <person name="Huntemann M."/>
            <person name="Clum A."/>
            <person name="Pillay M."/>
            <person name="Palaniappan K."/>
            <person name="Varghese N."/>
            <person name="Mikhailova N."/>
            <person name="Stamatis D."/>
            <person name="Reddy T."/>
            <person name="Daum C."/>
            <person name="Shapiro N."/>
            <person name="Ivanova N."/>
            <person name="Kyrpides N."/>
            <person name="Woyke T."/>
        </authorList>
    </citation>
    <scope>NUCLEOTIDE SEQUENCE [LARGE SCALE GENOMIC DNA]</scope>
    <source>
        <strain evidence="5">GAS496</strain>
    </source>
</reference>
<comment type="caution">
    <text evidence="4">The sequence shown here is derived from an EMBL/GenBank/DDBJ whole genome shotgun (WGS) entry which is preliminary data.</text>
</comment>
<dbReference type="RefSeq" id="WP_181428018.1">
    <property type="nucleotide sequence ID" value="NZ_QJJU01000001.1"/>
</dbReference>
<dbReference type="Proteomes" id="UP000247781">
    <property type="component" value="Unassembled WGS sequence"/>
</dbReference>
<evidence type="ECO:0000256" key="1">
    <source>
        <dbReference type="SAM" id="MobiDB-lite"/>
    </source>
</evidence>
<dbReference type="InterPro" id="IPR036938">
    <property type="entry name" value="PAP2/HPO_sf"/>
</dbReference>
<feature type="transmembrane region" description="Helical" evidence="2">
    <location>
        <begin position="191"/>
        <end position="210"/>
    </location>
</feature>
<feature type="transmembrane region" description="Helical" evidence="2">
    <location>
        <begin position="133"/>
        <end position="156"/>
    </location>
</feature>
<feature type="transmembrane region" description="Helical" evidence="2">
    <location>
        <begin position="63"/>
        <end position="86"/>
    </location>
</feature>
<feature type="transmembrane region" description="Helical" evidence="2">
    <location>
        <begin position="163"/>
        <end position="185"/>
    </location>
</feature>
<feature type="transmembrane region" description="Helical" evidence="2">
    <location>
        <begin position="93"/>
        <end position="113"/>
    </location>
</feature>
<name>A0A318HNE8_9MYCO</name>
<protein>
    <submittedName>
        <fullName evidence="4">Undecaprenyl-diphosphatase</fullName>
    </submittedName>
</protein>
<keyword evidence="2" id="KW-0472">Membrane</keyword>
<dbReference type="SUPFAM" id="SSF48317">
    <property type="entry name" value="Acid phosphatase/Vanadium-dependent haloperoxidase"/>
    <property type="match status" value="1"/>
</dbReference>
<evidence type="ECO:0000259" key="3">
    <source>
        <dbReference type="SMART" id="SM00014"/>
    </source>
</evidence>
<keyword evidence="2" id="KW-0812">Transmembrane</keyword>
<dbReference type="InterPro" id="IPR000326">
    <property type="entry name" value="PAP2/HPO"/>
</dbReference>